<comment type="caution">
    <text evidence="1">The sequence shown here is derived from an EMBL/GenBank/DDBJ whole genome shotgun (WGS) entry which is preliminary data.</text>
</comment>
<name>A0ABQ6FQS2_9CHLR</name>
<dbReference type="Gene3D" id="2.30.110.10">
    <property type="entry name" value="Electron Transport, Fmn-binding Protein, Chain A"/>
    <property type="match status" value="1"/>
</dbReference>
<dbReference type="InterPro" id="IPR012349">
    <property type="entry name" value="Split_barrel_FMN-bd"/>
</dbReference>
<dbReference type="RefSeq" id="WP_338249641.1">
    <property type="nucleotide sequence ID" value="NZ_BSRI01000001.1"/>
</dbReference>
<dbReference type="SUPFAM" id="SSF50475">
    <property type="entry name" value="FMN-binding split barrel"/>
    <property type="match status" value="1"/>
</dbReference>
<sequence>MLGELNQDQIDRLLGSQTFGRIGVSDQNRVYIIPINYIFDGTYIYAHTLPGTKLQLMRSNPEVCLQVDKIKNGSTWQSVLAWGTFQELSGEEAAKVCHQLGKQFTSLIASGYALHEMRASDNHGMPRAIIIYRIKLSEKTGRFEQPEEAEVYPPETRS</sequence>
<organism evidence="1 2">
    <name type="scientific">Dictyobacter halimunensis</name>
    <dbReference type="NCBI Taxonomy" id="3026934"/>
    <lineage>
        <taxon>Bacteria</taxon>
        <taxon>Bacillati</taxon>
        <taxon>Chloroflexota</taxon>
        <taxon>Ktedonobacteria</taxon>
        <taxon>Ktedonobacterales</taxon>
        <taxon>Dictyobacteraceae</taxon>
        <taxon>Dictyobacter</taxon>
    </lineage>
</organism>
<dbReference type="EMBL" id="BSRI01000001">
    <property type="protein sequence ID" value="GLV55364.1"/>
    <property type="molecule type" value="Genomic_DNA"/>
</dbReference>
<evidence type="ECO:0000313" key="1">
    <source>
        <dbReference type="EMBL" id="GLV55364.1"/>
    </source>
</evidence>
<dbReference type="InterPro" id="IPR024747">
    <property type="entry name" value="Pyridox_Oxase-rel"/>
</dbReference>
<evidence type="ECO:0000313" key="2">
    <source>
        <dbReference type="Proteomes" id="UP001344906"/>
    </source>
</evidence>
<accession>A0ABQ6FQS2</accession>
<reference evidence="1 2" key="1">
    <citation type="submission" date="2023-02" db="EMBL/GenBank/DDBJ databases">
        <title>Dictyobacter halimunensis sp. nov., a new member of the class Ktedonobacteria from forest soil in a geothermal area.</title>
        <authorList>
            <person name="Rachmania M.K."/>
            <person name="Ningsih F."/>
            <person name="Sakai Y."/>
            <person name="Yabe S."/>
            <person name="Yokota A."/>
            <person name="Sjamsuridzal W."/>
        </authorList>
    </citation>
    <scope>NUCLEOTIDE SEQUENCE [LARGE SCALE GENOMIC DNA]</scope>
    <source>
        <strain evidence="1 2">S3.2.2.5</strain>
    </source>
</reference>
<dbReference type="Proteomes" id="UP001344906">
    <property type="component" value="Unassembled WGS sequence"/>
</dbReference>
<dbReference type="Pfam" id="PF12900">
    <property type="entry name" value="Pyridox_ox_2"/>
    <property type="match status" value="1"/>
</dbReference>
<protein>
    <recommendedName>
        <fullName evidence="3">Pyridoxamine 5'-phosphate oxidase</fullName>
    </recommendedName>
</protein>
<evidence type="ECO:0008006" key="3">
    <source>
        <dbReference type="Google" id="ProtNLM"/>
    </source>
</evidence>
<keyword evidence="2" id="KW-1185">Reference proteome</keyword>
<proteinExistence type="predicted"/>
<gene>
    <name evidence="1" type="ORF">KDH_22110</name>
</gene>